<accession>A0ACC1SHK0</accession>
<reference evidence="1" key="1">
    <citation type="submission" date="2022-07" db="EMBL/GenBank/DDBJ databases">
        <title>Genome Sequence of Phlebia brevispora.</title>
        <authorList>
            <person name="Buettner E."/>
        </authorList>
    </citation>
    <scope>NUCLEOTIDE SEQUENCE</scope>
    <source>
        <strain evidence="1">MPL23</strain>
    </source>
</reference>
<sequence length="231" mass="24675">MYKFIRRISNSFFSRPDRPWNEDATSNAPQIGQKRRHSSPEADDVPTPSSSKRQKTDFVDEEGAVEKNVLPQSQSLHEGTNGEGVKEVTKGVRDVELTERKDINGVAVNGAAAVPLPDSPVIGPQPEPVDLQVVAEVSAKTEGASTTKSLEGEEKSEKSEAEEAEAESMPTANHDKAASAESQVGADAPSSTGEAKDVKDVALEQVEPAVHEEKEFPSTLPAEEAETTADA</sequence>
<organism evidence="1 2">
    <name type="scientific">Phlebia brevispora</name>
    <dbReference type="NCBI Taxonomy" id="194682"/>
    <lineage>
        <taxon>Eukaryota</taxon>
        <taxon>Fungi</taxon>
        <taxon>Dikarya</taxon>
        <taxon>Basidiomycota</taxon>
        <taxon>Agaricomycotina</taxon>
        <taxon>Agaricomycetes</taxon>
        <taxon>Polyporales</taxon>
        <taxon>Meruliaceae</taxon>
        <taxon>Phlebia</taxon>
    </lineage>
</organism>
<dbReference type="Proteomes" id="UP001148662">
    <property type="component" value="Unassembled WGS sequence"/>
</dbReference>
<name>A0ACC1SHK0_9APHY</name>
<dbReference type="EMBL" id="JANHOG010001278">
    <property type="protein sequence ID" value="KAJ3539867.1"/>
    <property type="molecule type" value="Genomic_DNA"/>
</dbReference>
<comment type="caution">
    <text evidence="1">The sequence shown here is derived from an EMBL/GenBank/DDBJ whole genome shotgun (WGS) entry which is preliminary data.</text>
</comment>
<evidence type="ECO:0000313" key="2">
    <source>
        <dbReference type="Proteomes" id="UP001148662"/>
    </source>
</evidence>
<gene>
    <name evidence="1" type="ORF">NM688_g6303</name>
</gene>
<evidence type="ECO:0000313" key="1">
    <source>
        <dbReference type="EMBL" id="KAJ3539867.1"/>
    </source>
</evidence>
<keyword evidence="2" id="KW-1185">Reference proteome</keyword>
<protein>
    <submittedName>
        <fullName evidence="1">Uncharacterized protein</fullName>
    </submittedName>
</protein>
<proteinExistence type="predicted"/>